<dbReference type="Proteomes" id="UP000053477">
    <property type="component" value="Unassembled WGS sequence"/>
</dbReference>
<dbReference type="InParanoid" id="A0A0H2RCW7"/>
<sequence>MKAAMTTTTSLTQHAARRFSLTFPPFLTLCSIEVEVDVDVDVNFRINPSDAIRERTDASVIFVVHAPGRPHHNPTPSTQRCSQRRGLGSGRTDRRSQTRHVGFVSELRVAAEETYGRFGEREVKLLSDTYGEDLAGKVVVFE</sequence>
<dbReference type="AlphaFoldDB" id="A0A0H2RCW7"/>
<gene>
    <name evidence="2" type="ORF">SCHPADRAFT_569215</name>
</gene>
<proteinExistence type="predicted"/>
<evidence type="ECO:0000313" key="3">
    <source>
        <dbReference type="Proteomes" id="UP000053477"/>
    </source>
</evidence>
<evidence type="ECO:0000313" key="2">
    <source>
        <dbReference type="EMBL" id="KLO09357.1"/>
    </source>
</evidence>
<keyword evidence="3" id="KW-1185">Reference proteome</keyword>
<feature type="region of interest" description="Disordered" evidence="1">
    <location>
        <begin position="67"/>
        <end position="98"/>
    </location>
</feature>
<reference evidence="2 3" key="1">
    <citation type="submission" date="2015-04" db="EMBL/GenBank/DDBJ databases">
        <title>Complete genome sequence of Schizopora paradoxa KUC8140, a cosmopolitan wood degrader in East Asia.</title>
        <authorList>
            <consortium name="DOE Joint Genome Institute"/>
            <person name="Min B."/>
            <person name="Park H."/>
            <person name="Jang Y."/>
            <person name="Kim J.-J."/>
            <person name="Kim K.H."/>
            <person name="Pangilinan J."/>
            <person name="Lipzen A."/>
            <person name="Riley R."/>
            <person name="Grigoriev I.V."/>
            <person name="Spatafora J.W."/>
            <person name="Choi I.-G."/>
        </authorList>
    </citation>
    <scope>NUCLEOTIDE SEQUENCE [LARGE SCALE GENOMIC DNA]</scope>
    <source>
        <strain evidence="2 3">KUC8140</strain>
    </source>
</reference>
<accession>A0A0H2RCW7</accession>
<protein>
    <submittedName>
        <fullName evidence="2">Uncharacterized protein</fullName>
    </submittedName>
</protein>
<name>A0A0H2RCW7_9AGAM</name>
<dbReference type="EMBL" id="KQ086058">
    <property type="protein sequence ID" value="KLO09357.1"/>
    <property type="molecule type" value="Genomic_DNA"/>
</dbReference>
<evidence type="ECO:0000256" key="1">
    <source>
        <dbReference type="SAM" id="MobiDB-lite"/>
    </source>
</evidence>
<organism evidence="2 3">
    <name type="scientific">Schizopora paradoxa</name>
    <dbReference type="NCBI Taxonomy" id="27342"/>
    <lineage>
        <taxon>Eukaryota</taxon>
        <taxon>Fungi</taxon>
        <taxon>Dikarya</taxon>
        <taxon>Basidiomycota</taxon>
        <taxon>Agaricomycotina</taxon>
        <taxon>Agaricomycetes</taxon>
        <taxon>Hymenochaetales</taxon>
        <taxon>Schizoporaceae</taxon>
        <taxon>Schizopora</taxon>
    </lineage>
</organism>